<dbReference type="AlphaFoldDB" id="A0A179SRE7"/>
<dbReference type="InterPro" id="IPR015421">
    <property type="entry name" value="PyrdxlP-dep_Trfase_major"/>
</dbReference>
<keyword evidence="5" id="KW-1185">Reference proteome</keyword>
<accession>A0A179SRE7</accession>
<evidence type="ECO:0000256" key="2">
    <source>
        <dbReference type="ARBA" id="ARBA00022898"/>
    </source>
</evidence>
<protein>
    <recommendedName>
        <fullName evidence="3">Aminotransferase class I/classII large domain-containing protein</fullName>
    </recommendedName>
</protein>
<proteinExistence type="predicted"/>
<dbReference type="CDD" id="cd00609">
    <property type="entry name" value="AAT_like"/>
    <property type="match status" value="1"/>
</dbReference>
<evidence type="ECO:0000313" key="4">
    <source>
        <dbReference type="EMBL" id="OAS82862.1"/>
    </source>
</evidence>
<comment type="cofactor">
    <cofactor evidence="1">
        <name>pyridoxal 5'-phosphate</name>
        <dbReference type="ChEBI" id="CHEBI:597326"/>
    </cofactor>
</comment>
<dbReference type="PANTHER" id="PTHR42885">
    <property type="entry name" value="HISTIDINOL-PHOSPHATE AMINOTRANSFERASE-RELATED"/>
    <property type="match status" value="1"/>
</dbReference>
<dbReference type="InterPro" id="IPR015422">
    <property type="entry name" value="PyrdxlP-dep_Trfase_small"/>
</dbReference>
<gene>
    <name evidence="4" type="ORF">A6K24_12140</name>
</gene>
<dbReference type="STRING" id="152268.A6K24_12140"/>
<comment type="caution">
    <text evidence="4">The sequence shown here is derived from an EMBL/GenBank/DDBJ whole genome shotgun (WGS) entry which is preliminary data.</text>
</comment>
<feature type="domain" description="Aminotransferase class I/classII large" evidence="3">
    <location>
        <begin position="26"/>
        <end position="352"/>
    </location>
</feature>
<reference evidence="5" key="1">
    <citation type="submission" date="2016-04" db="EMBL/GenBank/DDBJ databases">
        <authorList>
            <person name="Lyu Z."/>
            <person name="Lyu W."/>
        </authorList>
    </citation>
    <scope>NUCLEOTIDE SEQUENCE [LARGE SCALE GENOMIC DNA]</scope>
    <source>
        <strain evidence="5">C44</strain>
    </source>
</reference>
<dbReference type="EMBL" id="LWSG01000044">
    <property type="protein sequence ID" value="OAS82862.1"/>
    <property type="molecule type" value="Genomic_DNA"/>
</dbReference>
<dbReference type="PANTHER" id="PTHR42885:SF1">
    <property type="entry name" value="THREONINE-PHOSPHATE DECARBOXYLASE"/>
    <property type="match status" value="1"/>
</dbReference>
<keyword evidence="2" id="KW-0663">Pyridoxal phosphate</keyword>
<evidence type="ECO:0000259" key="3">
    <source>
        <dbReference type="Pfam" id="PF00155"/>
    </source>
</evidence>
<dbReference type="InterPro" id="IPR004839">
    <property type="entry name" value="Aminotransferase_I/II_large"/>
</dbReference>
<dbReference type="SUPFAM" id="SSF53383">
    <property type="entry name" value="PLP-dependent transferases"/>
    <property type="match status" value="1"/>
</dbReference>
<evidence type="ECO:0000313" key="5">
    <source>
        <dbReference type="Proteomes" id="UP000078534"/>
    </source>
</evidence>
<organism evidence="4 5">
    <name type="scientific">Metabacillus litoralis</name>
    <dbReference type="NCBI Taxonomy" id="152268"/>
    <lineage>
        <taxon>Bacteria</taxon>
        <taxon>Bacillati</taxon>
        <taxon>Bacillota</taxon>
        <taxon>Bacilli</taxon>
        <taxon>Bacillales</taxon>
        <taxon>Bacillaceae</taxon>
        <taxon>Metabacillus</taxon>
    </lineage>
</organism>
<dbReference type="Gene3D" id="3.40.640.10">
    <property type="entry name" value="Type I PLP-dependent aspartate aminotransferase-like (Major domain)"/>
    <property type="match status" value="1"/>
</dbReference>
<name>A0A179SRE7_9BACI</name>
<sequence length="362" mass="41705">MEWPDHGGQPKKILELKGINKDDLYVDFSANINPLGPPMALKESFIEAFNQFEKYPDPNYEEATKLVATHEGVRQEQTLLTNGGSEAIFLVAQQFTGEKALIIEPTFSEYERACHVFQLSVTHLSLQQEDHFSFPLEKVISKMEEVDVVFLCRPNNPTGTVVDIEDIKAVLEKGIECQTTIVIDEAFIHFLPSHITDLAFLIDHYANLVLLRSLTKIFSIPSLRLGYVVAREEMIFQLKRSQIPWSVNGIVTSILPCLVTQHEFIDETKAWLQGQLKLLTTELSRLGFYYSPTLVNFYLLRDLDRQADTEQLFLYLLENNIIPRHTHTFKGLDGNYLRLAVRTEAENNFLLQTLRRWRDRQC</sequence>
<dbReference type="GO" id="GO:0030170">
    <property type="term" value="F:pyridoxal phosphate binding"/>
    <property type="evidence" value="ECO:0007669"/>
    <property type="project" value="InterPro"/>
</dbReference>
<dbReference type="RefSeq" id="WP_066339530.1">
    <property type="nucleotide sequence ID" value="NZ_LWSG01000044.1"/>
</dbReference>
<dbReference type="GO" id="GO:0003824">
    <property type="term" value="F:catalytic activity"/>
    <property type="evidence" value="ECO:0007669"/>
    <property type="project" value="UniProtKB-ARBA"/>
</dbReference>
<dbReference type="InterPro" id="IPR015424">
    <property type="entry name" value="PyrdxlP-dep_Trfase"/>
</dbReference>
<dbReference type="Gene3D" id="3.90.1150.10">
    <property type="entry name" value="Aspartate Aminotransferase, domain 1"/>
    <property type="match status" value="1"/>
</dbReference>
<dbReference type="Pfam" id="PF00155">
    <property type="entry name" value="Aminotran_1_2"/>
    <property type="match status" value="1"/>
</dbReference>
<dbReference type="Proteomes" id="UP000078534">
    <property type="component" value="Unassembled WGS sequence"/>
</dbReference>
<evidence type="ECO:0000256" key="1">
    <source>
        <dbReference type="ARBA" id="ARBA00001933"/>
    </source>
</evidence>